<keyword evidence="1" id="KW-0808">Transferase</keyword>
<dbReference type="InterPro" id="IPR016152">
    <property type="entry name" value="PTrfase/Anion_transptr"/>
</dbReference>
<dbReference type="InterPro" id="IPR002178">
    <property type="entry name" value="PTS_EIIA_type-2_dom"/>
</dbReference>
<dbReference type="InterPro" id="IPR007737">
    <property type="entry name" value="Mga_HTH"/>
</dbReference>
<keyword evidence="3" id="KW-0805">Transcription regulation</keyword>
<dbReference type="Proteomes" id="UP000013783">
    <property type="component" value="Unassembled WGS sequence"/>
</dbReference>
<protein>
    <submittedName>
        <fullName evidence="10">Uncharacterized protein</fullName>
    </submittedName>
</protein>
<accession>R2RGR1</accession>
<evidence type="ECO:0000313" key="11">
    <source>
        <dbReference type="EMBL" id="EOT66651.1"/>
    </source>
</evidence>
<feature type="domain" description="PRD" evidence="9">
    <location>
        <begin position="176"/>
        <end position="278"/>
    </location>
</feature>
<dbReference type="PANTHER" id="PTHR30185:SF18">
    <property type="entry name" value="TRANSCRIPTIONAL REGULATOR MTLR"/>
    <property type="match status" value="1"/>
</dbReference>
<keyword evidence="5" id="KW-0804">Transcription</keyword>
<dbReference type="PROSITE" id="PS51094">
    <property type="entry name" value="PTS_EIIA_TYPE_2"/>
    <property type="match status" value="1"/>
</dbReference>
<dbReference type="eggNOG" id="COG1762">
    <property type="taxonomic scope" value="Bacteria"/>
</dbReference>
<evidence type="ECO:0000313" key="13">
    <source>
        <dbReference type="Proteomes" id="UP000014148"/>
    </source>
</evidence>
<dbReference type="GO" id="GO:0008982">
    <property type="term" value="F:protein-N(PI)-phosphohistidine-sugar phosphotransferase activity"/>
    <property type="evidence" value="ECO:0007669"/>
    <property type="project" value="InterPro"/>
</dbReference>
<keyword evidence="13" id="KW-1185">Reference proteome</keyword>
<evidence type="ECO:0000256" key="4">
    <source>
        <dbReference type="ARBA" id="ARBA00023159"/>
    </source>
</evidence>
<dbReference type="EMBL" id="AJAK01000020">
    <property type="protein sequence ID" value="EOH75189.1"/>
    <property type="molecule type" value="Genomic_DNA"/>
</dbReference>
<dbReference type="GO" id="GO:0006355">
    <property type="term" value="P:regulation of DNA-templated transcription"/>
    <property type="evidence" value="ECO:0007669"/>
    <property type="project" value="InterPro"/>
</dbReference>
<keyword evidence="4" id="KW-0010">Activator</keyword>
<dbReference type="CDD" id="cd00211">
    <property type="entry name" value="PTS_IIA_fru"/>
    <property type="match status" value="1"/>
</dbReference>
<dbReference type="Gene3D" id="3.40.50.2300">
    <property type="match status" value="1"/>
</dbReference>
<dbReference type="Gene3D" id="3.40.930.10">
    <property type="entry name" value="Mannitol-specific EII, Chain A"/>
    <property type="match status" value="1"/>
</dbReference>
<feature type="coiled-coil region" evidence="6">
    <location>
        <begin position="114"/>
        <end position="141"/>
    </location>
</feature>
<feature type="domain" description="PTS EIIA type-2" evidence="7">
    <location>
        <begin position="532"/>
        <end position="675"/>
    </location>
</feature>
<evidence type="ECO:0000259" key="7">
    <source>
        <dbReference type="PROSITE" id="PS51094"/>
    </source>
</evidence>
<evidence type="ECO:0000256" key="6">
    <source>
        <dbReference type="SAM" id="Coils"/>
    </source>
</evidence>
<dbReference type="Pfam" id="PF00359">
    <property type="entry name" value="PTS_EIIA_2"/>
    <property type="match status" value="1"/>
</dbReference>
<feature type="domain" description="PTS EIIB type-2" evidence="8">
    <location>
        <begin position="395"/>
        <end position="484"/>
    </location>
</feature>
<dbReference type="Gene3D" id="1.10.10.10">
    <property type="entry name" value="Winged helix-like DNA-binding domain superfamily/Winged helix DNA-binding domain"/>
    <property type="match status" value="1"/>
</dbReference>
<name>R2RGR1_9ENTE</name>
<dbReference type="eggNOG" id="COG3711">
    <property type="taxonomic scope" value="Bacteria"/>
</dbReference>
<dbReference type="Proteomes" id="UP000014148">
    <property type="component" value="Unassembled WGS sequence"/>
</dbReference>
<evidence type="ECO:0000313" key="12">
    <source>
        <dbReference type="Proteomes" id="UP000013783"/>
    </source>
</evidence>
<dbReference type="Pfam" id="PF05043">
    <property type="entry name" value="Mga"/>
    <property type="match status" value="1"/>
</dbReference>
<dbReference type="PATRIC" id="fig|1158601.3.peg.2961"/>
<feature type="domain" description="PRD" evidence="9">
    <location>
        <begin position="282"/>
        <end position="390"/>
    </location>
</feature>
<dbReference type="InterPro" id="IPR036388">
    <property type="entry name" value="WH-like_DNA-bd_sf"/>
</dbReference>
<organism evidence="10 12">
    <name type="scientific">Enterococcus malodoratus ATCC 43197</name>
    <dbReference type="NCBI Taxonomy" id="1158601"/>
    <lineage>
        <taxon>Bacteria</taxon>
        <taxon>Bacillati</taxon>
        <taxon>Bacillota</taxon>
        <taxon>Bacilli</taxon>
        <taxon>Lactobacillales</taxon>
        <taxon>Enterococcaceae</taxon>
        <taxon>Enterococcus</taxon>
    </lineage>
</organism>
<dbReference type="InterPro" id="IPR036390">
    <property type="entry name" value="WH_DNA-bd_sf"/>
</dbReference>
<dbReference type="GO" id="GO:0009401">
    <property type="term" value="P:phosphoenolpyruvate-dependent sugar phosphotransferase system"/>
    <property type="evidence" value="ECO:0007669"/>
    <property type="project" value="InterPro"/>
</dbReference>
<dbReference type="SUPFAM" id="SSF52794">
    <property type="entry name" value="PTS system IIB component-like"/>
    <property type="match status" value="1"/>
</dbReference>
<dbReference type="PROSITE" id="PS51372">
    <property type="entry name" value="PRD_2"/>
    <property type="match status" value="2"/>
</dbReference>
<dbReference type="InterPro" id="IPR036634">
    <property type="entry name" value="PRD_sf"/>
</dbReference>
<evidence type="ECO:0000256" key="5">
    <source>
        <dbReference type="ARBA" id="ARBA00023163"/>
    </source>
</evidence>
<dbReference type="RefSeq" id="WP_010741791.1">
    <property type="nucleotide sequence ID" value="NZ_KB946251.1"/>
</dbReference>
<dbReference type="Pfam" id="PF00874">
    <property type="entry name" value="PRD"/>
    <property type="match status" value="1"/>
</dbReference>
<dbReference type="SUPFAM" id="SSF46785">
    <property type="entry name" value="Winged helix' DNA-binding domain"/>
    <property type="match status" value="1"/>
</dbReference>
<gene>
    <name evidence="11" type="ORF">I585_02172</name>
    <name evidence="10" type="ORF">UAI_02991</name>
</gene>
<dbReference type="InterPro" id="IPR013011">
    <property type="entry name" value="PTS_EIIB_2"/>
</dbReference>
<dbReference type="Gene3D" id="1.10.1790.10">
    <property type="entry name" value="PRD domain"/>
    <property type="match status" value="1"/>
</dbReference>
<dbReference type="PANTHER" id="PTHR30185">
    <property type="entry name" value="CRYPTIC BETA-GLUCOSIDE BGL OPERON ANTITERMINATOR"/>
    <property type="match status" value="1"/>
</dbReference>
<comment type="caution">
    <text evidence="10">The sequence shown here is derived from an EMBL/GenBank/DDBJ whole genome shotgun (WGS) entry which is preliminary data.</text>
</comment>
<sequence>MDNRLSNLYTLLAKQGKIVEINQLAKRFHVSTRTIYNDINKLNETLSSVSEKTIIIDKARVEYSVDSPVDIEKLLLNNSDFVSSDKQIRRIRVLESILLSAGIFSSEDLLQRTLVSKNTLLSDLQKIKRKLEENGIELETLPFRGYRVIGDEILIRNLLAATLEQDPLLFETEHFEHEKELLRDIEAFIEKICDRLGIQLSDEAFQKVLIHFWITKKRIELGETLSTISEKDFLSKEEQTLFDYRRELAELFGQPVSSTEQIYLANKLSEASITKYQELISDKWVTFNLLVETFITAVNSELPELVFKGDQKLYEGLINHLRPAYKRTLAKESLENPMYDYVLDHYCDLHLIIRKQISSIEKMLEITFSDHEISFFTLFFAASLERKKFYVPHKTKIVIICHAGISTSEILKSKIKNIFNVDVIGTFGAKEGVKWLTDHKVDLVITTISLEIKSVPFVQVNPYLSEEDISIISGFIKPVFHEVEVGKLLEIVKQYAVLSPQQVQSLSKEFTNYLNLKSSENITREYQPMLKEVLTEELIDLHYRAENRDEAVRRSGELLVKNNLATDAYIEGMIKNVEVNGTYIVIAPGIAMPHARPEEGALAIGFSVVTLAEPVVFGHPKNDPVKIVIGLCAVDHQTHLKALAELVEILSHEENVERFLKAKEAKEILAMVKGGNES</sequence>
<dbReference type="AlphaFoldDB" id="R2RGR1"/>
<keyword evidence="6" id="KW-0175">Coiled coil</keyword>
<dbReference type="CDD" id="cd05568">
    <property type="entry name" value="PTS_IIB_bgl_like"/>
    <property type="match status" value="1"/>
</dbReference>
<dbReference type="Pfam" id="PF08279">
    <property type="entry name" value="HTH_11"/>
    <property type="match status" value="1"/>
</dbReference>
<dbReference type="InterPro" id="IPR036095">
    <property type="entry name" value="PTS_EIIB-like_sf"/>
</dbReference>
<dbReference type="InterPro" id="IPR050661">
    <property type="entry name" value="BglG_antiterminators"/>
</dbReference>
<evidence type="ECO:0000256" key="2">
    <source>
        <dbReference type="ARBA" id="ARBA00022737"/>
    </source>
</evidence>
<evidence type="ECO:0000259" key="9">
    <source>
        <dbReference type="PROSITE" id="PS51372"/>
    </source>
</evidence>
<reference evidence="11 13" key="2">
    <citation type="submission" date="2013-03" db="EMBL/GenBank/DDBJ databases">
        <title>The Genome Sequence of Enterococcus malodoratus ATCC_43197 (PacBio/Illumina hybrid assembly).</title>
        <authorList>
            <consortium name="The Broad Institute Genomics Platform"/>
            <consortium name="The Broad Institute Genome Sequencing Center for Infectious Disease"/>
            <person name="Earl A."/>
            <person name="Russ C."/>
            <person name="Gilmore M."/>
            <person name="Surin D."/>
            <person name="Walker B."/>
            <person name="Young S."/>
            <person name="Zeng Q."/>
            <person name="Gargeya S."/>
            <person name="Fitzgerald M."/>
            <person name="Haas B."/>
            <person name="Abouelleil A."/>
            <person name="Allen A.W."/>
            <person name="Alvarado L."/>
            <person name="Arachchi H.M."/>
            <person name="Berlin A.M."/>
            <person name="Chapman S.B."/>
            <person name="Gainer-Dewar J."/>
            <person name="Goldberg J."/>
            <person name="Griggs A."/>
            <person name="Gujja S."/>
            <person name="Hansen M."/>
            <person name="Howarth C."/>
            <person name="Imamovic A."/>
            <person name="Ireland A."/>
            <person name="Larimer J."/>
            <person name="McCowan C."/>
            <person name="Murphy C."/>
            <person name="Pearson M."/>
            <person name="Poon T.W."/>
            <person name="Priest M."/>
            <person name="Roberts A."/>
            <person name="Saif S."/>
            <person name="Shea T."/>
            <person name="Sisk P."/>
            <person name="Sykes S."/>
            <person name="Wortman J."/>
            <person name="Nusbaum C."/>
            <person name="Birren B."/>
        </authorList>
    </citation>
    <scope>NUCLEOTIDE SEQUENCE [LARGE SCALE GENOMIC DNA]</scope>
    <source>
        <strain evidence="11 13">ATCC 43197</strain>
    </source>
</reference>
<evidence type="ECO:0000256" key="1">
    <source>
        <dbReference type="ARBA" id="ARBA00022679"/>
    </source>
</evidence>
<evidence type="ECO:0000256" key="3">
    <source>
        <dbReference type="ARBA" id="ARBA00023015"/>
    </source>
</evidence>
<dbReference type="SUPFAM" id="SSF63520">
    <property type="entry name" value="PTS-regulatory domain, PRD"/>
    <property type="match status" value="2"/>
</dbReference>
<dbReference type="InterPro" id="IPR011608">
    <property type="entry name" value="PRD"/>
</dbReference>
<dbReference type="SUPFAM" id="SSF55804">
    <property type="entry name" value="Phoshotransferase/anion transport protein"/>
    <property type="match status" value="1"/>
</dbReference>
<dbReference type="EMBL" id="ASWA01000003">
    <property type="protein sequence ID" value="EOT66651.1"/>
    <property type="molecule type" value="Genomic_DNA"/>
</dbReference>
<keyword evidence="2" id="KW-0677">Repeat</keyword>
<dbReference type="STRING" id="71451.RV07_GL001643"/>
<dbReference type="OrthoDB" id="369398at2"/>
<reference evidence="10 12" key="1">
    <citation type="submission" date="2013-02" db="EMBL/GenBank/DDBJ databases">
        <title>The Genome Sequence of Enterococcus malodoratus ATCC_43197.</title>
        <authorList>
            <consortium name="The Broad Institute Genome Sequencing Platform"/>
            <consortium name="The Broad Institute Genome Sequencing Center for Infectious Disease"/>
            <person name="Earl A.M."/>
            <person name="Gilmore M.S."/>
            <person name="Lebreton F."/>
            <person name="Walker B."/>
            <person name="Young S.K."/>
            <person name="Zeng Q."/>
            <person name="Gargeya S."/>
            <person name="Fitzgerald M."/>
            <person name="Haas B."/>
            <person name="Abouelleil A."/>
            <person name="Alvarado L."/>
            <person name="Arachchi H.M."/>
            <person name="Berlin A.M."/>
            <person name="Chapman S.B."/>
            <person name="Dewar J."/>
            <person name="Goldberg J."/>
            <person name="Griggs A."/>
            <person name="Gujja S."/>
            <person name="Hansen M."/>
            <person name="Howarth C."/>
            <person name="Imamovic A."/>
            <person name="Larimer J."/>
            <person name="McCowan C."/>
            <person name="Murphy C."/>
            <person name="Neiman D."/>
            <person name="Pearson M."/>
            <person name="Priest M."/>
            <person name="Roberts A."/>
            <person name="Saif S."/>
            <person name="Shea T."/>
            <person name="Sisk P."/>
            <person name="Sykes S."/>
            <person name="Wortman J."/>
            <person name="Nusbaum C."/>
            <person name="Birren B."/>
        </authorList>
    </citation>
    <scope>NUCLEOTIDE SEQUENCE [LARGE SCALE GENOMIC DNA]</scope>
    <source>
        <strain evidence="10 12">ATCC 43197</strain>
    </source>
</reference>
<proteinExistence type="predicted"/>
<evidence type="ECO:0000313" key="10">
    <source>
        <dbReference type="EMBL" id="EOH75189.1"/>
    </source>
</evidence>
<evidence type="ECO:0000259" key="8">
    <source>
        <dbReference type="PROSITE" id="PS51099"/>
    </source>
</evidence>
<dbReference type="PROSITE" id="PS51099">
    <property type="entry name" value="PTS_EIIB_TYPE_2"/>
    <property type="match status" value="1"/>
</dbReference>
<dbReference type="InterPro" id="IPR013196">
    <property type="entry name" value="HTH_11"/>
</dbReference>